<dbReference type="PANTHER" id="PTHR28052">
    <property type="entry name" value="UPF0545 PROTEIN C22ORF39"/>
    <property type="match status" value="1"/>
</dbReference>
<evidence type="ECO:0000256" key="1">
    <source>
        <dbReference type="ARBA" id="ARBA00006412"/>
    </source>
</evidence>
<comment type="similarity">
    <text evidence="1">Belongs to the UPF0545 family.</text>
</comment>
<dbReference type="InterPro" id="IPR021475">
    <property type="entry name" value="Pants/Emi1-like"/>
</dbReference>
<comment type="caution">
    <text evidence="5">The sequence shown here is derived from an EMBL/GenBank/DDBJ whole genome shotgun (WGS) entry which is preliminary data.</text>
</comment>
<dbReference type="GO" id="GO:0043083">
    <property type="term" value="C:synaptic cleft"/>
    <property type="evidence" value="ECO:0007669"/>
    <property type="project" value="UniProtKB-SubCell"/>
</dbReference>
<evidence type="ECO:0000313" key="6">
    <source>
        <dbReference type="Proteomes" id="UP001329430"/>
    </source>
</evidence>
<reference evidence="5 6" key="1">
    <citation type="journal article" date="2024" name="Insects">
        <title>An Improved Chromosome-Level Genome Assembly of the Firefly Pyrocoelia pectoralis.</title>
        <authorList>
            <person name="Fu X."/>
            <person name="Meyer-Rochow V.B."/>
            <person name="Ballantyne L."/>
            <person name="Zhu X."/>
        </authorList>
    </citation>
    <scope>NUCLEOTIDE SEQUENCE [LARGE SCALE GENOMIC DNA]</scope>
    <source>
        <strain evidence="5">XCY_ONT2</strain>
    </source>
</reference>
<comment type="subcellular location">
    <subcellularLocation>
        <location evidence="2">Synaptic cleft</location>
    </subcellularLocation>
</comment>
<evidence type="ECO:0000256" key="4">
    <source>
        <dbReference type="ARBA" id="ARBA00044235"/>
    </source>
</evidence>
<gene>
    <name evidence="5" type="ORF">RI129_006822</name>
</gene>
<organism evidence="5 6">
    <name type="scientific">Pyrocoelia pectoralis</name>
    <dbReference type="NCBI Taxonomy" id="417401"/>
    <lineage>
        <taxon>Eukaryota</taxon>
        <taxon>Metazoa</taxon>
        <taxon>Ecdysozoa</taxon>
        <taxon>Arthropoda</taxon>
        <taxon>Hexapoda</taxon>
        <taxon>Insecta</taxon>
        <taxon>Pterygota</taxon>
        <taxon>Neoptera</taxon>
        <taxon>Endopterygota</taxon>
        <taxon>Coleoptera</taxon>
        <taxon>Polyphaga</taxon>
        <taxon>Elateriformia</taxon>
        <taxon>Elateroidea</taxon>
        <taxon>Lampyridae</taxon>
        <taxon>Lampyrinae</taxon>
        <taxon>Pyrocoelia</taxon>
    </lineage>
</organism>
<accession>A0AAN7VD46</accession>
<dbReference type="AlphaFoldDB" id="A0AAN7VD46"/>
<protein>
    <recommendedName>
        <fullName evidence="3">Synaptic plasticity regulator PANTS</fullName>
    </recommendedName>
    <alternativeName>
        <fullName evidence="4">Plasticity-associated neural transcript short</fullName>
    </alternativeName>
</protein>
<evidence type="ECO:0000256" key="2">
    <source>
        <dbReference type="ARBA" id="ARBA00043942"/>
    </source>
</evidence>
<dbReference type="Pfam" id="PF11326">
    <property type="entry name" value="PANTS-like"/>
    <property type="match status" value="1"/>
</dbReference>
<dbReference type="PANTHER" id="PTHR28052:SF1">
    <property type="entry name" value="UPF0545 PROTEIN C22ORF39"/>
    <property type="match status" value="1"/>
</dbReference>
<name>A0AAN7VD46_9COLE</name>
<evidence type="ECO:0000256" key="3">
    <source>
        <dbReference type="ARBA" id="ARBA00044072"/>
    </source>
</evidence>
<keyword evidence="6" id="KW-1185">Reference proteome</keyword>
<sequence>MSEEEKVKDEWMIRPCTAYLEDYKDCRSISARFHQYFIYGKTLDCSQWRRDYDNCKKWEDNKDTKAANSVIKSDTERRMQRLRNHYANNVWTKRNSPPKDWNNPLPEYLQKEYENTYLNLKSKEMKGESVDNILLYKESLCSIM</sequence>
<proteinExistence type="inferred from homology"/>
<dbReference type="EMBL" id="JAVRBK010000004">
    <property type="protein sequence ID" value="KAK5645522.1"/>
    <property type="molecule type" value="Genomic_DNA"/>
</dbReference>
<evidence type="ECO:0000313" key="5">
    <source>
        <dbReference type="EMBL" id="KAK5645522.1"/>
    </source>
</evidence>
<dbReference type="Proteomes" id="UP001329430">
    <property type="component" value="Chromosome 4"/>
</dbReference>